<dbReference type="OrthoDB" id="9801123at2"/>
<evidence type="ECO:0000256" key="1">
    <source>
        <dbReference type="ARBA" id="ARBA00023015"/>
    </source>
</evidence>
<dbReference type="EMBL" id="CCSE01000001">
    <property type="protein sequence ID" value="CEA00119.1"/>
    <property type="molecule type" value="Genomic_DNA"/>
</dbReference>
<dbReference type="HOGENOM" id="CLU_989629_0_0_9"/>
<keyword evidence="1" id="KW-0805">Transcription regulation</keyword>
<protein>
    <submittedName>
        <fullName evidence="5">HTH-type transcriptional activator RhaS</fullName>
    </submittedName>
</protein>
<dbReference type="RefSeq" id="WP_035808732.1">
    <property type="nucleotide sequence ID" value="NZ_CCSE01000001.1"/>
</dbReference>
<dbReference type="InterPro" id="IPR011256">
    <property type="entry name" value="Reg_factor_effector_dom_sf"/>
</dbReference>
<keyword evidence="6" id="KW-1185">Reference proteome</keyword>
<dbReference type="STRING" id="1461582.BN1048_00826"/>
<feature type="domain" description="HTH araC/xylS-type" evidence="4">
    <location>
        <begin position="8"/>
        <end position="106"/>
    </location>
</feature>
<dbReference type="SMART" id="SM00342">
    <property type="entry name" value="HTH_ARAC"/>
    <property type="match status" value="1"/>
</dbReference>
<dbReference type="GO" id="GO:0043565">
    <property type="term" value="F:sequence-specific DNA binding"/>
    <property type="evidence" value="ECO:0007669"/>
    <property type="project" value="InterPro"/>
</dbReference>
<evidence type="ECO:0000313" key="5">
    <source>
        <dbReference type="EMBL" id="CEA00119.1"/>
    </source>
</evidence>
<dbReference type="PANTHER" id="PTHR47504">
    <property type="entry name" value="RIGHT ORIGIN-BINDING PROTEIN"/>
    <property type="match status" value="1"/>
</dbReference>
<dbReference type="Pfam" id="PF12833">
    <property type="entry name" value="HTH_18"/>
    <property type="match status" value="1"/>
</dbReference>
<dbReference type="Proteomes" id="UP000044136">
    <property type="component" value="Unassembled WGS sequence"/>
</dbReference>
<organism evidence="5 6">
    <name type="scientific">Jeotgalicoccus saudimassiliensis</name>
    <dbReference type="NCBI Taxonomy" id="1461582"/>
    <lineage>
        <taxon>Bacteria</taxon>
        <taxon>Bacillati</taxon>
        <taxon>Bacillota</taxon>
        <taxon>Bacilli</taxon>
        <taxon>Bacillales</taxon>
        <taxon>Staphylococcaceae</taxon>
        <taxon>Jeotgalicoccus</taxon>
    </lineage>
</organism>
<reference evidence="5 6" key="1">
    <citation type="submission" date="2014-07" db="EMBL/GenBank/DDBJ databases">
        <authorList>
            <person name="Urmite Genomes Urmite Genomes"/>
        </authorList>
    </citation>
    <scope>NUCLEOTIDE SEQUENCE [LARGE SCALE GENOMIC DNA]</scope>
    <source>
        <strain evidence="5 6">13MG44_air</strain>
    </source>
</reference>
<dbReference type="InterPro" id="IPR009057">
    <property type="entry name" value="Homeodomain-like_sf"/>
</dbReference>
<name>A0A078M1H9_9STAP</name>
<evidence type="ECO:0000256" key="3">
    <source>
        <dbReference type="ARBA" id="ARBA00023163"/>
    </source>
</evidence>
<evidence type="ECO:0000256" key="2">
    <source>
        <dbReference type="ARBA" id="ARBA00023125"/>
    </source>
</evidence>
<dbReference type="Gene3D" id="1.10.10.60">
    <property type="entry name" value="Homeodomain-like"/>
    <property type="match status" value="1"/>
</dbReference>
<evidence type="ECO:0000259" key="4">
    <source>
        <dbReference type="PROSITE" id="PS01124"/>
    </source>
</evidence>
<evidence type="ECO:0000313" key="6">
    <source>
        <dbReference type="Proteomes" id="UP000044136"/>
    </source>
</evidence>
<dbReference type="SUPFAM" id="SSF46689">
    <property type="entry name" value="Homeodomain-like"/>
    <property type="match status" value="1"/>
</dbReference>
<proteinExistence type="predicted"/>
<sequence>METIRFVERFIVYIEDHLREKIDFGEVLENMGVEPKSFMTIFKSLVGMTPAQYQEKRCMTEIAYEVYQGHRRLVDITKYYGYRDVDKFKKVYTRTFGIPVHETERNIKKMDLLDYISFEVVPTKQPKYQSYRTFVESFRLIGIAQYFDINTYQPDYKYKFLKILERDGLIDEILRYNDGFVKGIFVQERVIDGEMEIFVGTSSYQHTPFDETFTESMLYEIFDTSGAFDVEIDKVYEYIFRRWHFKEDVNMTCDFSLELIKHTYSLDDPATKIQVWQALDE</sequence>
<accession>A0A078M1H9</accession>
<dbReference type="InterPro" id="IPR050959">
    <property type="entry name" value="MarA-like"/>
</dbReference>
<dbReference type="PANTHER" id="PTHR47504:SF5">
    <property type="entry name" value="RIGHT ORIGIN-BINDING PROTEIN"/>
    <property type="match status" value="1"/>
</dbReference>
<dbReference type="eggNOG" id="COG2207">
    <property type="taxonomic scope" value="Bacteria"/>
</dbReference>
<keyword evidence="3" id="KW-0804">Transcription</keyword>
<dbReference type="InterPro" id="IPR018060">
    <property type="entry name" value="HTH_AraC"/>
</dbReference>
<keyword evidence="2" id="KW-0238">DNA-binding</keyword>
<dbReference type="GO" id="GO:0003700">
    <property type="term" value="F:DNA-binding transcription factor activity"/>
    <property type="evidence" value="ECO:0007669"/>
    <property type="project" value="InterPro"/>
</dbReference>
<dbReference type="Gene3D" id="3.20.80.10">
    <property type="entry name" value="Regulatory factor, effector binding domain"/>
    <property type="match status" value="1"/>
</dbReference>
<dbReference type="AlphaFoldDB" id="A0A078M1H9"/>
<dbReference type="PROSITE" id="PS01124">
    <property type="entry name" value="HTH_ARAC_FAMILY_2"/>
    <property type="match status" value="1"/>
</dbReference>
<gene>
    <name evidence="5" type="primary">rhaS</name>
    <name evidence="5" type="ORF">BN1048_00826</name>
</gene>